<keyword evidence="2" id="KW-1133">Transmembrane helix</keyword>
<feature type="coiled-coil region" evidence="1">
    <location>
        <begin position="218"/>
        <end position="245"/>
    </location>
</feature>
<keyword evidence="1" id="KW-0175">Coiled coil</keyword>
<keyword evidence="2" id="KW-0472">Membrane</keyword>
<keyword evidence="2" id="KW-0812">Transmembrane</keyword>
<evidence type="ECO:0000313" key="3">
    <source>
        <dbReference type="EMBL" id="MBP1464456.1"/>
    </source>
</evidence>
<feature type="transmembrane region" description="Helical" evidence="2">
    <location>
        <begin position="475"/>
        <end position="496"/>
    </location>
</feature>
<evidence type="ECO:0000256" key="2">
    <source>
        <dbReference type="SAM" id="Phobius"/>
    </source>
</evidence>
<name>A0ABS4D4U0_9CHLR</name>
<dbReference type="RefSeq" id="WP_135476174.1">
    <property type="nucleotide sequence ID" value="NZ_SIJK02000002.1"/>
</dbReference>
<gene>
    <name evidence="3" type="ORF">EYB53_001925</name>
</gene>
<keyword evidence="4" id="KW-1185">Reference proteome</keyword>
<evidence type="ECO:0000313" key="4">
    <source>
        <dbReference type="Proteomes" id="UP001193081"/>
    </source>
</evidence>
<evidence type="ECO:0000256" key="1">
    <source>
        <dbReference type="SAM" id="Coils"/>
    </source>
</evidence>
<reference evidence="3 4" key="1">
    <citation type="submission" date="2021-03" db="EMBL/GenBank/DDBJ databases">
        <authorList>
            <person name="Grouzdev D.S."/>
        </authorList>
    </citation>
    <scope>NUCLEOTIDE SEQUENCE [LARGE SCALE GENOMIC DNA]</scope>
    <source>
        <strain evidence="3 4">M50-1</strain>
    </source>
</reference>
<accession>A0ABS4D4U0</accession>
<feature type="transmembrane region" description="Helical" evidence="2">
    <location>
        <begin position="140"/>
        <end position="160"/>
    </location>
</feature>
<organism evidence="3 4">
    <name type="scientific">Candidatus Chloroploca mongolica</name>
    <dbReference type="NCBI Taxonomy" id="2528176"/>
    <lineage>
        <taxon>Bacteria</taxon>
        <taxon>Bacillati</taxon>
        <taxon>Chloroflexota</taxon>
        <taxon>Chloroflexia</taxon>
        <taxon>Chloroflexales</taxon>
        <taxon>Chloroflexineae</taxon>
        <taxon>Oscillochloridaceae</taxon>
        <taxon>Candidatus Chloroploca</taxon>
    </lineage>
</organism>
<feature type="transmembrane region" description="Helical" evidence="2">
    <location>
        <begin position="79"/>
        <end position="96"/>
    </location>
</feature>
<sequence length="500" mass="56790">MMLEDLKSSLNRLIIDLSPIDRDARERLEVLGQGLWSEDDEQQKLVHLDLNAVVSPSSIEERAYAHYQRMPKWLHWLDFLRNVLILLPIAVTWHALSAATSNYKKLIEEQPDLITQPFLLLWEQGFDGNANLFNPTFSQIASFDFFVISIIVLLTFFVHFQHDVRDSQAAEQAGVIRRRVEQIIWQINRLLAPERFRQAQAHAVLKVAEIADSFQINARDLLSHLASERERLDDLTKRREADLAQLTNFSSSLGEGTERILNYGRLVDEHTRKFHMVLAHLSSNVERLEQSQVHIVDALRSVEGSADILRQSTAMTNRDLDSALDELRNSTLENTASQQVLLEGIKKMSETGRLISQVGDLVHQSLQDVEQSRQSMLTDMHQVLEKVTITANQVSQASSQLSEVGRQIYQSQERSNELANLINNFLEHQHHLIAEIHSVMSGFSSIKPLLSDLTKSEHPIEQTSSPSEFFSPRGLLGLGMVIMIAVILGTMITTFIQQAI</sequence>
<dbReference type="Proteomes" id="UP001193081">
    <property type="component" value="Unassembled WGS sequence"/>
</dbReference>
<proteinExistence type="predicted"/>
<comment type="caution">
    <text evidence="3">The sequence shown here is derived from an EMBL/GenBank/DDBJ whole genome shotgun (WGS) entry which is preliminary data.</text>
</comment>
<protein>
    <submittedName>
        <fullName evidence="3">Methyl-accepting chemotaxis protein</fullName>
    </submittedName>
</protein>
<dbReference type="EMBL" id="SIJK02000002">
    <property type="protein sequence ID" value="MBP1464456.1"/>
    <property type="molecule type" value="Genomic_DNA"/>
</dbReference>